<reference evidence="2" key="1">
    <citation type="submission" date="2020-11" db="EMBL/GenBank/DDBJ databases">
        <authorList>
            <person name="Tran Van P."/>
        </authorList>
    </citation>
    <scope>NUCLEOTIDE SEQUENCE</scope>
</reference>
<feature type="compositionally biased region" description="Acidic residues" evidence="1">
    <location>
        <begin position="920"/>
        <end position="930"/>
    </location>
</feature>
<feature type="compositionally biased region" description="Basic and acidic residues" evidence="1">
    <location>
        <begin position="666"/>
        <end position="675"/>
    </location>
</feature>
<feature type="compositionally biased region" description="Acidic residues" evidence="1">
    <location>
        <begin position="900"/>
        <end position="913"/>
    </location>
</feature>
<sequence length="1081" mass="119640">MTLALPILIHFPGKLYGEILPNHERRGTKGQQPKENSATPGQGSEGNPENPQRRISWGSSVSFHDETRMTAVEEDASTPVASRAPQSKAVSRWSFSNLLSGLLYPRERIADPSPLGAGTEQHGSASAPEPPAISHERVATDTDEDEDIPMPAFVPRDEVALKRKRQLEAAEEQQALATEAGTSSAKCHKIGLPLSDEEFAELVKWKPSGQAKNSQFTKNGSTNKAEIQATMETEAVNETQAEIEAANKIEAEMERKMEAAPNEAETEIEASTDADTEGTNETETTTETTSEIELEETSPKNDPAKLLFQAVLSELQLLNERQRPEQTHIVEFTSEAVSRWSFSNLLSGLLYPRERIADPSPLGAGTEQHGSASAPEPPAISQERVASDTDDDEDIPMPAFVPRDEIALKRKRQLEAAEEQQALATEAGTSSAKCHKIGLPLSDEEFAELVKWKPSGQAKNSQFTKNGSTNKAEIQATMETEAVNETQAEIEAANKIEAEMERKMEAAPNEAEAEIEASTDADTEGTNETETTTETTSEIELEETSPKNDPAKLLFQAVLSELQQLNERQRPEQTHIVEFTSEVIIEDSEESSQEKAEEYSQKNIEEPMQEKTENPSQEKTEEPMPKECIVKPQEDHVCLQQAAEIPSKTEGSLKRKIGAGKSGVVRGDEKTDFIHARRKKSGDLAQAERRSEVQEKDGEPGPTKRERRPLFIYIEKTECHSKDDEAQVASSSPESTPPYLDEHIEYPRGAQKAKDRKSDTDPATEEATREAETAKDSKTSKDEQDIAEIRNEEKESGGCGMENTEGEKEGEVAAQVNEEAEKVMLPREEEENIEAGFEEAEKAADLEATNKKEHGMNMNISESAHFQTDEKDGQITVTNEGEIETTIEVEREVGTINETEPAEPTEEEAEDAEMNNKIEEDVEGTNEVESDIWRTRVTEKDQNMKTPGLLKDTKDQEKRPIRNEGQGMGTKGLKNPGPHPLQFDGPPESGVMVTIPENRPEAIEAAKETCEAQELDITERKKLTIPENRPEAIEAAKETCEAQELDITERKELEDTDKNGRRVGQTIKEGEQEVSIHLLDI</sequence>
<feature type="region of interest" description="Disordered" evidence="1">
    <location>
        <begin position="111"/>
        <end position="150"/>
    </location>
</feature>
<feature type="compositionally biased region" description="Acidic residues" evidence="1">
    <location>
        <begin position="264"/>
        <end position="280"/>
    </location>
</feature>
<evidence type="ECO:0000313" key="2">
    <source>
        <dbReference type="EMBL" id="CAD7231851.1"/>
    </source>
</evidence>
<feature type="region of interest" description="Disordered" evidence="1">
    <location>
        <begin position="862"/>
        <end position="993"/>
    </location>
</feature>
<protein>
    <submittedName>
        <fullName evidence="2">Uncharacterized protein</fullName>
    </submittedName>
</protein>
<feature type="compositionally biased region" description="Acidic residues" evidence="1">
    <location>
        <begin position="511"/>
        <end position="527"/>
    </location>
</feature>
<feature type="compositionally biased region" description="Basic and acidic residues" evidence="1">
    <location>
        <begin position="951"/>
        <end position="962"/>
    </location>
</feature>
<feature type="compositionally biased region" description="Basic and acidic residues" evidence="1">
    <location>
        <begin position="686"/>
        <end position="704"/>
    </location>
</feature>
<proteinExistence type="predicted"/>
<feature type="region of interest" description="Disordered" evidence="1">
    <location>
        <begin position="24"/>
        <end position="61"/>
    </location>
</feature>
<feature type="region of interest" description="Disordered" evidence="1">
    <location>
        <begin position="644"/>
        <end position="812"/>
    </location>
</feature>
<name>A0A7R8WML9_9CRUS</name>
<gene>
    <name evidence="2" type="ORF">CTOB1V02_LOCUS9694</name>
</gene>
<organism evidence="2">
    <name type="scientific">Cyprideis torosa</name>
    <dbReference type="NCBI Taxonomy" id="163714"/>
    <lineage>
        <taxon>Eukaryota</taxon>
        <taxon>Metazoa</taxon>
        <taxon>Ecdysozoa</taxon>
        <taxon>Arthropoda</taxon>
        <taxon>Crustacea</taxon>
        <taxon>Oligostraca</taxon>
        <taxon>Ostracoda</taxon>
        <taxon>Podocopa</taxon>
        <taxon>Podocopida</taxon>
        <taxon>Cytherocopina</taxon>
        <taxon>Cytheroidea</taxon>
        <taxon>Cytherideidae</taxon>
        <taxon>Cyprideis</taxon>
    </lineage>
</organism>
<evidence type="ECO:0000256" key="1">
    <source>
        <dbReference type="SAM" id="MobiDB-lite"/>
    </source>
</evidence>
<dbReference type="AlphaFoldDB" id="A0A7R8WML9"/>
<dbReference type="EMBL" id="OB663940">
    <property type="protein sequence ID" value="CAD7231851.1"/>
    <property type="molecule type" value="Genomic_DNA"/>
</dbReference>
<feature type="compositionally biased region" description="Basic and acidic residues" evidence="1">
    <location>
        <begin position="931"/>
        <end position="943"/>
    </location>
</feature>
<feature type="compositionally biased region" description="Basic and acidic residues" evidence="1">
    <location>
        <begin position="740"/>
        <end position="796"/>
    </location>
</feature>
<feature type="region of interest" description="Disordered" evidence="1">
    <location>
        <begin position="566"/>
        <end position="624"/>
    </location>
</feature>
<accession>A0A7R8WML9</accession>
<feature type="region of interest" description="Disordered" evidence="1">
    <location>
        <begin position="359"/>
        <end position="398"/>
    </location>
</feature>
<feature type="region of interest" description="Disordered" evidence="1">
    <location>
        <begin position="503"/>
        <end position="549"/>
    </location>
</feature>
<feature type="compositionally biased region" description="Polar residues" evidence="1">
    <location>
        <begin position="29"/>
        <end position="50"/>
    </location>
</feature>
<feature type="compositionally biased region" description="Basic and acidic residues" evidence="1">
    <location>
        <begin position="715"/>
        <end position="725"/>
    </location>
</feature>
<feature type="region of interest" description="Disordered" evidence="1">
    <location>
        <begin position="259"/>
        <end position="302"/>
    </location>
</feature>
<feature type="compositionally biased region" description="Basic and acidic residues" evidence="1">
    <location>
        <begin position="592"/>
        <end position="624"/>
    </location>
</feature>